<sequence length="113" mass="12759">MNKIEQTVSVVGAVLLLIGAVLQITRWEVAPYLYIVGAVLFGYIQVTTGRYEGRNLIIRRLRRQQILGAIALVVTGVLMLTMPRNEWIVGLTIAAVFELYTAFRLPQELEKEK</sequence>
<keyword evidence="1" id="KW-1133">Transmembrane helix</keyword>
<protein>
    <submittedName>
        <fullName evidence="2">Uncharacterized protein</fullName>
    </submittedName>
</protein>
<dbReference type="EMBL" id="AMCI01004084">
    <property type="protein sequence ID" value="EJW98836.1"/>
    <property type="molecule type" value="Genomic_DNA"/>
</dbReference>
<comment type="caution">
    <text evidence="2">The sequence shown here is derived from an EMBL/GenBank/DDBJ whole genome shotgun (WGS) entry which is preliminary data.</text>
</comment>
<evidence type="ECO:0000313" key="2">
    <source>
        <dbReference type="EMBL" id="EJW98836.1"/>
    </source>
</evidence>
<evidence type="ECO:0000256" key="1">
    <source>
        <dbReference type="SAM" id="Phobius"/>
    </source>
</evidence>
<feature type="transmembrane region" description="Helical" evidence="1">
    <location>
        <begin position="66"/>
        <end position="82"/>
    </location>
</feature>
<keyword evidence="1" id="KW-0812">Transmembrane</keyword>
<dbReference type="AlphaFoldDB" id="J9FV22"/>
<accession>J9FV22</accession>
<organism evidence="2">
    <name type="scientific">gut metagenome</name>
    <dbReference type="NCBI Taxonomy" id="749906"/>
    <lineage>
        <taxon>unclassified sequences</taxon>
        <taxon>metagenomes</taxon>
        <taxon>organismal metagenomes</taxon>
    </lineage>
</organism>
<proteinExistence type="predicted"/>
<name>J9FV22_9ZZZZ</name>
<reference evidence="2" key="1">
    <citation type="journal article" date="2012" name="PLoS ONE">
        <title>Gene sets for utilization of primary and secondary nutrition supplies in the distal gut of endangered iberian lynx.</title>
        <authorList>
            <person name="Alcaide M."/>
            <person name="Messina E."/>
            <person name="Richter M."/>
            <person name="Bargiela R."/>
            <person name="Peplies J."/>
            <person name="Huws S.A."/>
            <person name="Newbold C.J."/>
            <person name="Golyshin P.N."/>
            <person name="Simon M.A."/>
            <person name="Lopez G."/>
            <person name="Yakimov M.M."/>
            <person name="Ferrer M."/>
        </authorList>
    </citation>
    <scope>NUCLEOTIDE SEQUENCE</scope>
</reference>
<feature type="transmembrane region" description="Helical" evidence="1">
    <location>
        <begin position="88"/>
        <end position="105"/>
    </location>
</feature>
<keyword evidence="1" id="KW-0472">Membrane</keyword>
<gene>
    <name evidence="2" type="ORF">EVA_13078</name>
</gene>
<feature type="transmembrane region" description="Helical" evidence="1">
    <location>
        <begin position="7"/>
        <end position="24"/>
    </location>
</feature>
<feature type="transmembrane region" description="Helical" evidence="1">
    <location>
        <begin position="30"/>
        <end position="46"/>
    </location>
</feature>